<keyword evidence="3" id="KW-1185">Reference proteome</keyword>
<reference evidence="2 3" key="1">
    <citation type="journal article" date="2016" name="Mol. Biol. Evol.">
        <title>Comparative Genomics of Early-Diverging Mushroom-Forming Fungi Provides Insights into the Origins of Lignocellulose Decay Capabilities.</title>
        <authorList>
            <person name="Nagy L.G."/>
            <person name="Riley R."/>
            <person name="Tritt A."/>
            <person name="Adam C."/>
            <person name="Daum C."/>
            <person name="Floudas D."/>
            <person name="Sun H."/>
            <person name="Yadav J.S."/>
            <person name="Pangilinan J."/>
            <person name="Larsson K.H."/>
            <person name="Matsuura K."/>
            <person name="Barry K."/>
            <person name="Labutti K."/>
            <person name="Kuo R."/>
            <person name="Ohm R.A."/>
            <person name="Bhattacharya S.S."/>
            <person name="Shirouzu T."/>
            <person name="Yoshinaga Y."/>
            <person name="Martin F.M."/>
            <person name="Grigoriev I.V."/>
            <person name="Hibbett D.S."/>
        </authorList>
    </citation>
    <scope>NUCLEOTIDE SEQUENCE [LARGE SCALE GENOMIC DNA]</scope>
    <source>
        <strain evidence="2 3">HHB9708</strain>
    </source>
</reference>
<keyword evidence="1" id="KW-0812">Transmembrane</keyword>
<evidence type="ECO:0000313" key="3">
    <source>
        <dbReference type="Proteomes" id="UP000076722"/>
    </source>
</evidence>
<protein>
    <submittedName>
        <fullName evidence="2">Uncharacterized protein</fullName>
    </submittedName>
</protein>
<gene>
    <name evidence="2" type="ORF">SISNIDRAFT_450707</name>
</gene>
<organism evidence="2 3">
    <name type="scientific">Sistotremastrum niveocremeum HHB9708</name>
    <dbReference type="NCBI Taxonomy" id="1314777"/>
    <lineage>
        <taxon>Eukaryota</taxon>
        <taxon>Fungi</taxon>
        <taxon>Dikarya</taxon>
        <taxon>Basidiomycota</taxon>
        <taxon>Agaricomycotina</taxon>
        <taxon>Agaricomycetes</taxon>
        <taxon>Sistotremastrales</taxon>
        <taxon>Sistotremastraceae</taxon>
        <taxon>Sertulicium</taxon>
        <taxon>Sertulicium niveocremeum</taxon>
    </lineage>
</organism>
<evidence type="ECO:0000313" key="2">
    <source>
        <dbReference type="EMBL" id="KZS96936.1"/>
    </source>
</evidence>
<name>A0A164YI17_9AGAM</name>
<accession>A0A164YI17</accession>
<evidence type="ECO:0000256" key="1">
    <source>
        <dbReference type="SAM" id="Phobius"/>
    </source>
</evidence>
<feature type="transmembrane region" description="Helical" evidence="1">
    <location>
        <begin position="27"/>
        <end position="54"/>
    </location>
</feature>
<dbReference type="Proteomes" id="UP000076722">
    <property type="component" value="Unassembled WGS sequence"/>
</dbReference>
<dbReference type="AlphaFoldDB" id="A0A164YI17"/>
<dbReference type="EMBL" id="KV419398">
    <property type="protein sequence ID" value="KZS96936.1"/>
    <property type="molecule type" value="Genomic_DNA"/>
</dbReference>
<keyword evidence="1" id="KW-0472">Membrane</keyword>
<sequence>MEREFISTYISREHLCELAQFKETRALMAAICSALGSFIAIVATVVCIIVSFHFKTEIENACVQSALEQTTTNESGQPITPAKAEAGSCGFSAALTIVRHLIHQQSTHCRTQFKRDTAINLVLLALVVVLLPILTRVACLRYRAMKPQEEPAPESGQQAREIPFRNEPAVVEKVTFWSCFNPLGSFKFARQRN</sequence>
<proteinExistence type="predicted"/>
<keyword evidence="1" id="KW-1133">Transmembrane helix</keyword>
<feature type="transmembrane region" description="Helical" evidence="1">
    <location>
        <begin position="118"/>
        <end position="139"/>
    </location>
</feature>